<comment type="caution">
    <text evidence="4">The sequence shown here is derived from an EMBL/GenBank/DDBJ whole genome shotgun (WGS) entry which is preliminary data.</text>
</comment>
<feature type="region of interest" description="Disordered" evidence="1">
    <location>
        <begin position="136"/>
        <end position="193"/>
    </location>
</feature>
<evidence type="ECO:0000256" key="1">
    <source>
        <dbReference type="SAM" id="MobiDB-lite"/>
    </source>
</evidence>
<feature type="domain" description="Chitin-binding type-2" evidence="3">
    <location>
        <begin position="71"/>
        <end position="138"/>
    </location>
</feature>
<feature type="compositionally biased region" description="Low complexity" evidence="1">
    <location>
        <begin position="160"/>
        <end position="180"/>
    </location>
</feature>
<dbReference type="SUPFAM" id="SSF57625">
    <property type="entry name" value="Invertebrate chitin-binding proteins"/>
    <property type="match status" value="1"/>
</dbReference>
<dbReference type="GO" id="GO:0008061">
    <property type="term" value="F:chitin binding"/>
    <property type="evidence" value="ECO:0007669"/>
    <property type="project" value="InterPro"/>
</dbReference>
<evidence type="ECO:0000256" key="2">
    <source>
        <dbReference type="SAM" id="SignalP"/>
    </source>
</evidence>
<name>A0A8S4G1D0_PLUXY</name>
<dbReference type="PANTHER" id="PTHR22933:SF43">
    <property type="entry name" value="LP10131P"/>
    <property type="match status" value="1"/>
</dbReference>
<dbReference type="InterPro" id="IPR052976">
    <property type="entry name" value="Scoloptoxin-like"/>
</dbReference>
<dbReference type="PROSITE" id="PS50940">
    <property type="entry name" value="CHIT_BIND_II"/>
    <property type="match status" value="1"/>
</dbReference>
<proteinExistence type="predicted"/>
<feature type="signal peptide" evidence="2">
    <location>
        <begin position="1"/>
        <end position="19"/>
    </location>
</feature>
<dbReference type="InterPro" id="IPR002557">
    <property type="entry name" value="Chitin-bd_dom"/>
</dbReference>
<organism evidence="4 5">
    <name type="scientific">Plutella xylostella</name>
    <name type="common">Diamondback moth</name>
    <name type="synonym">Plutella maculipennis</name>
    <dbReference type="NCBI Taxonomy" id="51655"/>
    <lineage>
        <taxon>Eukaryota</taxon>
        <taxon>Metazoa</taxon>
        <taxon>Ecdysozoa</taxon>
        <taxon>Arthropoda</taxon>
        <taxon>Hexapoda</taxon>
        <taxon>Insecta</taxon>
        <taxon>Pterygota</taxon>
        <taxon>Neoptera</taxon>
        <taxon>Endopterygota</taxon>
        <taxon>Lepidoptera</taxon>
        <taxon>Glossata</taxon>
        <taxon>Ditrysia</taxon>
        <taxon>Yponomeutoidea</taxon>
        <taxon>Plutellidae</taxon>
        <taxon>Plutella</taxon>
    </lineage>
</organism>
<dbReference type="SMART" id="SM00494">
    <property type="entry name" value="ChtBD2"/>
    <property type="match status" value="1"/>
</dbReference>
<dbReference type="PANTHER" id="PTHR22933">
    <property type="entry name" value="FI18007P1-RELATED"/>
    <property type="match status" value="1"/>
</dbReference>
<dbReference type="Pfam" id="PF01607">
    <property type="entry name" value="CBM_14"/>
    <property type="match status" value="1"/>
</dbReference>
<dbReference type="Gene3D" id="2.170.140.10">
    <property type="entry name" value="Chitin binding domain"/>
    <property type="match status" value="1"/>
</dbReference>
<dbReference type="GO" id="GO:0005576">
    <property type="term" value="C:extracellular region"/>
    <property type="evidence" value="ECO:0007669"/>
    <property type="project" value="InterPro"/>
</dbReference>
<sequence>MAVKYAAFVVICFIAVSEGLPSRRNVEDFNLRSSAVLKMLREMDSRNGSQSQMELDLPANASSIRQNITNNFSCENRTYGYYADVDNECQVFHVCLTTRSAAGRNTTYRWSFICPNETVFNQEVLTCTRPRDSINCEDSPSYYDRNDDIGKMNDTKTEDNSNTTSSTNNKSNKQTNTQKQHNNKKQNLVMEETPNVNKLMDMDTNKDEMETIIYKEIEKMLMKQQETLNNNKQTEHNVETQMSDNKLNEMVNHVSTIAENIQISPTNDNAEVIDLNLAGGTNTDKGYDAMNVDVDEFKFTTNDEVEKAVESRTTGREGKRNRGAFRFSADSKRTAKKYHL</sequence>
<dbReference type="InterPro" id="IPR036508">
    <property type="entry name" value="Chitin-bd_dom_sf"/>
</dbReference>
<keyword evidence="5" id="KW-1185">Reference proteome</keyword>
<feature type="compositionally biased region" description="Basic and acidic residues" evidence="1">
    <location>
        <begin position="144"/>
        <end position="159"/>
    </location>
</feature>
<keyword evidence="2" id="KW-0732">Signal</keyword>
<dbReference type="EMBL" id="CAJHNJ030000065">
    <property type="protein sequence ID" value="CAG9133651.1"/>
    <property type="molecule type" value="Genomic_DNA"/>
</dbReference>
<dbReference type="AlphaFoldDB" id="A0A8S4G1D0"/>
<gene>
    <name evidence="4" type="ORF">PLXY2_LOCUS11861</name>
</gene>
<accession>A0A8S4G1D0</accession>
<dbReference type="Proteomes" id="UP000653454">
    <property type="component" value="Unassembled WGS sequence"/>
</dbReference>
<reference evidence="4" key="1">
    <citation type="submission" date="2020-11" db="EMBL/GenBank/DDBJ databases">
        <authorList>
            <person name="Whiteford S."/>
        </authorList>
    </citation>
    <scope>NUCLEOTIDE SEQUENCE</scope>
</reference>
<evidence type="ECO:0000313" key="5">
    <source>
        <dbReference type="Proteomes" id="UP000653454"/>
    </source>
</evidence>
<evidence type="ECO:0000259" key="3">
    <source>
        <dbReference type="PROSITE" id="PS50940"/>
    </source>
</evidence>
<feature type="chain" id="PRO_5035751405" evidence="2">
    <location>
        <begin position="20"/>
        <end position="340"/>
    </location>
</feature>
<evidence type="ECO:0000313" key="4">
    <source>
        <dbReference type="EMBL" id="CAG9133651.1"/>
    </source>
</evidence>
<protein>
    <submittedName>
        <fullName evidence="4">(diamondback moth) hypothetical protein</fullName>
    </submittedName>
</protein>